<evidence type="ECO:0000256" key="1">
    <source>
        <dbReference type="ARBA" id="ARBA00004448"/>
    </source>
</evidence>
<keyword evidence="15 17" id="KW-0472">Membrane</keyword>
<evidence type="ECO:0000256" key="16">
    <source>
        <dbReference type="ARBA" id="ARBA00049551"/>
    </source>
</evidence>
<evidence type="ECO:0000256" key="7">
    <source>
        <dbReference type="ARBA" id="ARBA00022692"/>
    </source>
</evidence>
<comment type="similarity">
    <text evidence="2 17">Belongs to the complex I subunit 2 family.</text>
</comment>
<evidence type="ECO:0000259" key="18">
    <source>
        <dbReference type="Pfam" id="PF00361"/>
    </source>
</evidence>
<dbReference type="InterPro" id="IPR003917">
    <property type="entry name" value="NADH_UbQ_OxRdtase_chain2"/>
</dbReference>
<evidence type="ECO:0000259" key="19">
    <source>
        <dbReference type="Pfam" id="PF06444"/>
    </source>
</evidence>
<protein>
    <recommendedName>
        <fullName evidence="4 17">NADH-ubiquinone oxidoreductase chain 2</fullName>
        <ecNumber evidence="3 17">7.1.1.2</ecNumber>
    </recommendedName>
</protein>
<evidence type="ECO:0000256" key="11">
    <source>
        <dbReference type="ARBA" id="ARBA00022989"/>
    </source>
</evidence>
<dbReference type="GO" id="GO:0005743">
    <property type="term" value="C:mitochondrial inner membrane"/>
    <property type="evidence" value="ECO:0007669"/>
    <property type="project" value="UniProtKB-SubCell"/>
</dbReference>
<accession>A0A0F7LB27</accession>
<feature type="domain" description="NADH dehydrogenase subunit 2 C-terminal" evidence="19">
    <location>
        <begin position="290"/>
        <end position="344"/>
    </location>
</feature>
<comment type="function">
    <text evidence="17">Core subunit of the mitochondrial membrane respiratory chain NADH dehydrogenase (Complex I) which catalyzes electron transfer from NADH through the respiratory chain, using ubiquinone as an electron acceptor. Essential for the catalytic activity and assembly of complex I.</text>
</comment>
<feature type="transmembrane region" description="Helical" evidence="17">
    <location>
        <begin position="56"/>
        <end position="76"/>
    </location>
</feature>
<feature type="transmembrane region" description="Helical" evidence="17">
    <location>
        <begin position="96"/>
        <end position="115"/>
    </location>
</feature>
<reference evidence="20" key="1">
    <citation type="submission" date="2014-11" db="EMBL/GenBank/DDBJ databases">
        <title>The First Parthenogenetic Pleurodont Iguanian: A New All-female Liolaemus (Squamata: Liolaemidae) from Western Argentina.</title>
        <authorList>
            <person name="Abdala C.S."/>
            <person name="Blado D."/>
            <person name="Juarez R.A."/>
            <person name="Espinoza R.E."/>
        </authorList>
    </citation>
    <scope>NUCLEOTIDE SEQUENCE</scope>
</reference>
<dbReference type="Pfam" id="PF06444">
    <property type="entry name" value="NADH_dehy_S2_C"/>
    <property type="match status" value="1"/>
</dbReference>
<evidence type="ECO:0000256" key="14">
    <source>
        <dbReference type="ARBA" id="ARBA00023128"/>
    </source>
</evidence>
<keyword evidence="13 17" id="KW-0830">Ubiquinone</keyword>
<evidence type="ECO:0000256" key="9">
    <source>
        <dbReference type="ARBA" id="ARBA00022967"/>
    </source>
</evidence>
<keyword evidence="7 17" id="KW-0812">Transmembrane</keyword>
<dbReference type="Pfam" id="PF00361">
    <property type="entry name" value="Proton_antipo_M"/>
    <property type="match status" value="1"/>
</dbReference>
<evidence type="ECO:0000256" key="4">
    <source>
        <dbReference type="ARBA" id="ARBA00021008"/>
    </source>
</evidence>
<keyword evidence="9 17" id="KW-1278">Translocase</keyword>
<geneLocation type="mitochondrion" evidence="20"/>
<gene>
    <name evidence="20" type="primary">ND2</name>
</gene>
<proteinExistence type="inferred from homology"/>
<feature type="transmembrane region" description="Helical" evidence="17">
    <location>
        <begin position="274"/>
        <end position="294"/>
    </location>
</feature>
<evidence type="ECO:0000256" key="10">
    <source>
        <dbReference type="ARBA" id="ARBA00022982"/>
    </source>
</evidence>
<feature type="transmembrane region" description="Helical" evidence="17">
    <location>
        <begin position="324"/>
        <end position="344"/>
    </location>
</feature>
<dbReference type="InterPro" id="IPR010933">
    <property type="entry name" value="NADH_DH_su2_C"/>
</dbReference>
<sequence length="345" mass="37950">MSPFTSTILISSLATGTIITASSFHWMFAWLGLELNTIAVIPMITKQHHPRATEAATKYFLTQAAASAIILFSSTINAWQTGTWDITQLSTPISSILLTMALAMKLGLAPAHFWLTEVMQGTTTETAMIIATWQKLAPMAIIFMAMNNLSPTILLTMGMLSAIIGGWGGLNQTQLRKMMAYSSIAHLGWMAAISTMMTNILAINLIIYLLMTTAMFLMLIMTKSKTIQDLSLSWSMSPTITSFTTLTLLSLGGLPPLTGFIPKWLIIEELTLQSLTPMATTLAMSALLSLYFYLRLTYTTTLTMSPNSAMTKHKWRFNMKISPTIFSMPLSPALLLLPITPLILM</sequence>
<evidence type="ECO:0000256" key="3">
    <source>
        <dbReference type="ARBA" id="ARBA00012944"/>
    </source>
</evidence>
<evidence type="ECO:0000256" key="17">
    <source>
        <dbReference type="RuleBase" id="RU003403"/>
    </source>
</evidence>
<keyword evidence="6 17" id="KW-0679">Respiratory chain</keyword>
<organism evidence="20">
    <name type="scientific">Liolaemus loboi</name>
    <dbReference type="NCBI Taxonomy" id="1449923"/>
    <lineage>
        <taxon>Eukaryota</taxon>
        <taxon>Metazoa</taxon>
        <taxon>Chordata</taxon>
        <taxon>Craniata</taxon>
        <taxon>Vertebrata</taxon>
        <taxon>Euteleostomi</taxon>
        <taxon>Lepidosauria</taxon>
        <taxon>Squamata</taxon>
        <taxon>Bifurcata</taxon>
        <taxon>Unidentata</taxon>
        <taxon>Episquamata</taxon>
        <taxon>Toxicofera</taxon>
        <taxon>Iguania</taxon>
        <taxon>Iguanidae</taxon>
        <taxon>Liolaeminae</taxon>
        <taxon>Liolaemus</taxon>
    </lineage>
</organism>
<name>A0A0F7LB27_9SAUR</name>
<keyword evidence="8 17" id="KW-0999">Mitochondrion inner membrane</keyword>
<dbReference type="EC" id="7.1.1.2" evidence="3 17"/>
<comment type="catalytic activity">
    <reaction evidence="16 17">
        <text>a ubiquinone + NADH + 5 H(+)(in) = a ubiquinol + NAD(+) + 4 H(+)(out)</text>
        <dbReference type="Rhea" id="RHEA:29091"/>
        <dbReference type="Rhea" id="RHEA-COMP:9565"/>
        <dbReference type="Rhea" id="RHEA-COMP:9566"/>
        <dbReference type="ChEBI" id="CHEBI:15378"/>
        <dbReference type="ChEBI" id="CHEBI:16389"/>
        <dbReference type="ChEBI" id="CHEBI:17976"/>
        <dbReference type="ChEBI" id="CHEBI:57540"/>
        <dbReference type="ChEBI" id="CHEBI:57945"/>
        <dbReference type="EC" id="7.1.1.2"/>
    </reaction>
</comment>
<keyword evidence="12 17" id="KW-0520">NAD</keyword>
<evidence type="ECO:0000313" key="20">
    <source>
        <dbReference type="EMBL" id="AKH60223.1"/>
    </source>
</evidence>
<dbReference type="PANTHER" id="PTHR46552:SF1">
    <property type="entry name" value="NADH-UBIQUINONE OXIDOREDUCTASE CHAIN 2"/>
    <property type="match status" value="1"/>
</dbReference>
<evidence type="ECO:0000256" key="12">
    <source>
        <dbReference type="ARBA" id="ARBA00023027"/>
    </source>
</evidence>
<feature type="domain" description="NADH:quinone oxidoreductase/Mrp antiporter transmembrane" evidence="18">
    <location>
        <begin position="25"/>
        <end position="287"/>
    </location>
</feature>
<feature type="transmembrane region" description="Helical" evidence="17">
    <location>
        <begin position="152"/>
        <end position="171"/>
    </location>
</feature>
<evidence type="ECO:0000256" key="5">
    <source>
        <dbReference type="ARBA" id="ARBA00022448"/>
    </source>
</evidence>
<evidence type="ECO:0000256" key="15">
    <source>
        <dbReference type="ARBA" id="ARBA00023136"/>
    </source>
</evidence>
<dbReference type="GO" id="GO:0008137">
    <property type="term" value="F:NADH dehydrogenase (ubiquinone) activity"/>
    <property type="evidence" value="ECO:0007669"/>
    <property type="project" value="UniProtKB-EC"/>
</dbReference>
<keyword evidence="11 17" id="KW-1133">Transmembrane helix</keyword>
<dbReference type="PANTHER" id="PTHR46552">
    <property type="entry name" value="NADH-UBIQUINONE OXIDOREDUCTASE CHAIN 2"/>
    <property type="match status" value="1"/>
</dbReference>
<evidence type="ECO:0000256" key="2">
    <source>
        <dbReference type="ARBA" id="ARBA00007012"/>
    </source>
</evidence>
<keyword evidence="5" id="KW-0813">Transport</keyword>
<dbReference type="InterPro" id="IPR050175">
    <property type="entry name" value="Complex_I_Subunit_2"/>
</dbReference>
<keyword evidence="10 17" id="KW-0249">Electron transport</keyword>
<dbReference type="PRINTS" id="PR01436">
    <property type="entry name" value="NADHDHGNASE2"/>
</dbReference>
<feature type="transmembrane region" description="Helical" evidence="17">
    <location>
        <begin position="200"/>
        <end position="220"/>
    </location>
</feature>
<dbReference type="InterPro" id="IPR001750">
    <property type="entry name" value="ND/Mrp_TM"/>
</dbReference>
<evidence type="ECO:0000256" key="13">
    <source>
        <dbReference type="ARBA" id="ARBA00023075"/>
    </source>
</evidence>
<keyword evidence="14 17" id="KW-0496">Mitochondrion</keyword>
<dbReference type="EMBL" id="KP190037">
    <property type="protein sequence ID" value="AKH60223.1"/>
    <property type="molecule type" value="Genomic_DNA"/>
</dbReference>
<evidence type="ECO:0000256" key="6">
    <source>
        <dbReference type="ARBA" id="ARBA00022660"/>
    </source>
</evidence>
<evidence type="ECO:0000256" key="8">
    <source>
        <dbReference type="ARBA" id="ARBA00022792"/>
    </source>
</evidence>
<dbReference type="GO" id="GO:0006120">
    <property type="term" value="P:mitochondrial electron transport, NADH to ubiquinone"/>
    <property type="evidence" value="ECO:0007669"/>
    <property type="project" value="InterPro"/>
</dbReference>
<dbReference type="AlphaFoldDB" id="A0A0F7LB27"/>
<comment type="subcellular location">
    <subcellularLocation>
        <location evidence="1 17">Mitochondrion inner membrane</location>
        <topology evidence="1 17">Multi-pass membrane protein</topology>
    </subcellularLocation>
</comment>